<protein>
    <submittedName>
        <fullName evidence="1">Uncharacterized protein</fullName>
    </submittedName>
</protein>
<gene>
    <name evidence="1" type="ORF">ECRASSUSDP1_LOCUS9590</name>
</gene>
<dbReference type="Proteomes" id="UP001295684">
    <property type="component" value="Unassembled WGS sequence"/>
</dbReference>
<comment type="caution">
    <text evidence="1">The sequence shown here is derived from an EMBL/GenBank/DDBJ whole genome shotgun (WGS) entry which is preliminary data.</text>
</comment>
<proteinExistence type="predicted"/>
<accession>A0AAD1UNG0</accession>
<reference evidence="1" key="1">
    <citation type="submission" date="2023-07" db="EMBL/GenBank/DDBJ databases">
        <authorList>
            <consortium name="AG Swart"/>
            <person name="Singh M."/>
            <person name="Singh A."/>
            <person name="Seah K."/>
            <person name="Emmerich C."/>
        </authorList>
    </citation>
    <scope>NUCLEOTIDE SEQUENCE</scope>
    <source>
        <strain evidence="1">DP1</strain>
    </source>
</reference>
<organism evidence="1 2">
    <name type="scientific">Euplotes crassus</name>
    <dbReference type="NCBI Taxonomy" id="5936"/>
    <lineage>
        <taxon>Eukaryota</taxon>
        <taxon>Sar</taxon>
        <taxon>Alveolata</taxon>
        <taxon>Ciliophora</taxon>
        <taxon>Intramacronucleata</taxon>
        <taxon>Spirotrichea</taxon>
        <taxon>Hypotrichia</taxon>
        <taxon>Euplotida</taxon>
        <taxon>Euplotidae</taxon>
        <taxon>Moneuplotes</taxon>
    </lineage>
</organism>
<name>A0AAD1UNG0_EUPCR</name>
<dbReference type="AlphaFoldDB" id="A0AAD1UNG0"/>
<evidence type="ECO:0000313" key="2">
    <source>
        <dbReference type="Proteomes" id="UP001295684"/>
    </source>
</evidence>
<sequence length="430" mass="50558">MNKVCIEHQEGRLDCIGNPFDPKNLANNGPRLYDSKQENLNQHKLQTGRKSGGLRPISHKALAKVRACSSKLRKDTYFHREESKTIELEYTPDNKKRPPNIRYSSIISTVATKKVSIGSSSRTHYNRSFDRGNERFEERKICQRSQQRIAYWNEQPNRSVMKVLEKISEENPVTPSQSVTHNKSKARHAYKSIFDFGKSRRNGSRPLEESKLAHAQISNNFSGSTTNQRLSQIEESKILAVRNPNYQCNQIKNRSSQLRKKASSEIFNQEELIQDCLSEVHPLEDKIRQLKNRERRNQLQDIRNLSIFTKHGASDRTKSFIPAKKNHRGRKRVKMEWLQLKDPNRRNFKAYRLFDRNEIYQAQEFLSKLVDADQDDDYDTDSEVLYRAREKVTHDLNEALALHMEGERVLRTSTLELIEYYKHKRRHRTY</sequence>
<dbReference type="EMBL" id="CAMPGE010009431">
    <property type="protein sequence ID" value="CAI2368299.1"/>
    <property type="molecule type" value="Genomic_DNA"/>
</dbReference>
<keyword evidence="2" id="KW-1185">Reference proteome</keyword>
<evidence type="ECO:0000313" key="1">
    <source>
        <dbReference type="EMBL" id="CAI2368299.1"/>
    </source>
</evidence>